<sequence>MKKFFYLTALIFIATKVSLSQDILVFKGTVKCFFENDERASRGAKNVVVVPGFVPGKASLTNPQGYYELNTAAPLQKLEGKYVMLYYVSPCKTCEIKRNVFVSEDQIKQTSNTKLSYLTVETLQMKASCKNAEPKPLQSDSLYNVFARLPAQDLEKVSGFNVLTATPGVLNVLTNAVAVVTIGSGDADTSSIFPGKIKYGRFLAASAMNLSANTGFNFSPNRDFSEAVFWNAAALANSYQNTGVHFFGNFKNNYKFSAYRRLTDKLMLGAGGIYTQQDEIRLTTFGNSLTTQHLRNLKEYAVYLSPSYRLNSTMSLGVSGKFIGQSFNRPVRLLTVNNQVSAIDSNVNHHHFDVDVSFVYRPVTAFQIGVNLMNLAGTKLDADALPAKKKLVPVQQLRSFGLGLCYKWKQFNFGTDVLITQNDLYDVSLGVNYIPVNNVLLSGGYAFKQQSFSLGLRVKYFRIGYINDNGLLVNDKRKGKSGILNGQLYSGLSFTF</sequence>
<dbReference type="Proteomes" id="UP000321204">
    <property type="component" value="Chromosome"/>
</dbReference>
<protein>
    <submittedName>
        <fullName evidence="1">Uncharacterized protein</fullName>
    </submittedName>
</protein>
<gene>
    <name evidence="1" type="ORF">FSB75_04060</name>
</gene>
<reference evidence="1 2" key="1">
    <citation type="journal article" date="2015" name="Int. J. Syst. Evol. Microbiol.">
        <title>Flavisolibacter ginsenosidimutans sp. nov., with ginsenoside-converting activity isolated from soil used for cultivating ginseng.</title>
        <authorList>
            <person name="Zhao Y."/>
            <person name="Liu Q."/>
            <person name="Kang M.S."/>
            <person name="Jin F."/>
            <person name="Yu H."/>
            <person name="Im W.T."/>
        </authorList>
    </citation>
    <scope>NUCLEOTIDE SEQUENCE [LARGE SCALE GENOMIC DNA]</scope>
    <source>
        <strain evidence="1 2">Gsoil 636</strain>
    </source>
</reference>
<dbReference type="RefSeq" id="WP_146783162.1">
    <property type="nucleotide sequence ID" value="NZ_BAABIO010000006.1"/>
</dbReference>
<dbReference type="EMBL" id="CP042433">
    <property type="protein sequence ID" value="QEC55113.1"/>
    <property type="molecule type" value="Genomic_DNA"/>
</dbReference>
<name>A0A5B8UF65_9BACT</name>
<keyword evidence="2" id="KW-1185">Reference proteome</keyword>
<dbReference type="SUPFAM" id="SSF56935">
    <property type="entry name" value="Porins"/>
    <property type="match status" value="1"/>
</dbReference>
<evidence type="ECO:0000313" key="2">
    <source>
        <dbReference type="Proteomes" id="UP000321204"/>
    </source>
</evidence>
<dbReference type="AlphaFoldDB" id="A0A5B8UF65"/>
<organism evidence="1 2">
    <name type="scientific">Flavisolibacter ginsenosidimutans</name>
    <dbReference type="NCBI Taxonomy" id="661481"/>
    <lineage>
        <taxon>Bacteria</taxon>
        <taxon>Pseudomonadati</taxon>
        <taxon>Bacteroidota</taxon>
        <taxon>Chitinophagia</taxon>
        <taxon>Chitinophagales</taxon>
        <taxon>Chitinophagaceae</taxon>
        <taxon>Flavisolibacter</taxon>
    </lineage>
</organism>
<dbReference type="KEGG" id="fgg:FSB75_04060"/>
<accession>A0A5B8UF65</accession>
<evidence type="ECO:0000313" key="1">
    <source>
        <dbReference type="EMBL" id="QEC55113.1"/>
    </source>
</evidence>
<proteinExistence type="predicted"/>
<dbReference type="OrthoDB" id="636386at2"/>